<feature type="non-terminal residue" evidence="2">
    <location>
        <position position="81"/>
    </location>
</feature>
<feature type="region of interest" description="Disordered" evidence="1">
    <location>
        <begin position="1"/>
        <end position="81"/>
    </location>
</feature>
<accession>A0A0B6Y3N8</accession>
<feature type="compositionally biased region" description="Polar residues" evidence="1">
    <location>
        <begin position="30"/>
        <end position="53"/>
    </location>
</feature>
<protein>
    <submittedName>
        <fullName evidence="2">Uncharacterized protein</fullName>
    </submittedName>
</protein>
<feature type="non-terminal residue" evidence="2">
    <location>
        <position position="1"/>
    </location>
</feature>
<sequence>TTSSQSSILSSPTHVPIKNYGALSPEHSPTRQPIQPRTQLTSPDQSKIHSGTFPSKGRSPSPFSLVGRRKVGVSPITSPTQ</sequence>
<dbReference type="EMBL" id="HACG01003290">
    <property type="protein sequence ID" value="CEK50155.1"/>
    <property type="molecule type" value="Transcribed_RNA"/>
</dbReference>
<name>A0A0B6Y3N8_9EUPU</name>
<evidence type="ECO:0000256" key="1">
    <source>
        <dbReference type="SAM" id="MobiDB-lite"/>
    </source>
</evidence>
<evidence type="ECO:0000313" key="2">
    <source>
        <dbReference type="EMBL" id="CEK50155.1"/>
    </source>
</evidence>
<reference evidence="2" key="1">
    <citation type="submission" date="2014-12" db="EMBL/GenBank/DDBJ databases">
        <title>Insight into the proteome of Arion vulgaris.</title>
        <authorList>
            <person name="Aradska J."/>
            <person name="Bulat T."/>
            <person name="Smidak R."/>
            <person name="Sarate P."/>
            <person name="Gangsoo J."/>
            <person name="Sialana F."/>
            <person name="Bilban M."/>
            <person name="Lubec G."/>
        </authorList>
    </citation>
    <scope>NUCLEOTIDE SEQUENCE</scope>
    <source>
        <tissue evidence="2">Skin</tissue>
    </source>
</reference>
<proteinExistence type="predicted"/>
<feature type="compositionally biased region" description="Low complexity" evidence="1">
    <location>
        <begin position="1"/>
        <end position="11"/>
    </location>
</feature>
<dbReference type="AlphaFoldDB" id="A0A0B6Y3N8"/>
<organism evidence="2">
    <name type="scientific">Arion vulgaris</name>
    <dbReference type="NCBI Taxonomy" id="1028688"/>
    <lineage>
        <taxon>Eukaryota</taxon>
        <taxon>Metazoa</taxon>
        <taxon>Spiralia</taxon>
        <taxon>Lophotrochozoa</taxon>
        <taxon>Mollusca</taxon>
        <taxon>Gastropoda</taxon>
        <taxon>Heterobranchia</taxon>
        <taxon>Euthyneura</taxon>
        <taxon>Panpulmonata</taxon>
        <taxon>Eupulmonata</taxon>
        <taxon>Stylommatophora</taxon>
        <taxon>Helicina</taxon>
        <taxon>Arionoidea</taxon>
        <taxon>Arionidae</taxon>
        <taxon>Arion</taxon>
    </lineage>
</organism>
<gene>
    <name evidence="2" type="primary">ORF10012</name>
</gene>